<keyword evidence="2" id="KW-0808">Transferase</keyword>
<dbReference type="PANTHER" id="PTHR43031">
    <property type="entry name" value="FAD-DEPENDENT OXIDOREDUCTASE"/>
    <property type="match status" value="1"/>
</dbReference>
<dbReference type="InterPro" id="IPR036873">
    <property type="entry name" value="Rhodanese-like_dom_sf"/>
</dbReference>
<protein>
    <submittedName>
        <fullName evidence="2">Thiosulfate sulfurtransferase GlpE</fullName>
        <ecNumber evidence="2">2.8.1.1</ecNumber>
    </submittedName>
</protein>
<name>A0A3B0MTB7_9RHOB</name>
<accession>A0A3B0MTB7</accession>
<reference evidence="3" key="1">
    <citation type="submission" date="2018-08" db="EMBL/GenBank/DDBJ databases">
        <authorList>
            <person name="Rodrigo-Torres L."/>
            <person name="Arahal R. D."/>
            <person name="Lucena T."/>
        </authorList>
    </citation>
    <scope>NUCLEOTIDE SEQUENCE [LARGE SCALE GENOMIC DNA]</scope>
    <source>
        <strain evidence="3">CECT 7235</strain>
    </source>
</reference>
<sequence length="119" mass="12546">MFGFLTKTHPARIDPSEAVARAKAGTLTVIDVRETGELRQSGKARGALHIPLGQIGAQTDPNSGHFNRNLDTGKAVALYCASGARSGRAADILRANGFAEVYNLGTLQDWQLSGGAVVR</sequence>
<dbReference type="PROSITE" id="PS50206">
    <property type="entry name" value="RHODANESE_3"/>
    <property type="match status" value="1"/>
</dbReference>
<dbReference type="EC" id="2.8.1.1" evidence="2"/>
<dbReference type="EMBL" id="UIHC01000015">
    <property type="protein sequence ID" value="SUZ32084.1"/>
    <property type="molecule type" value="Genomic_DNA"/>
</dbReference>
<dbReference type="InterPro" id="IPR050229">
    <property type="entry name" value="GlpE_sulfurtransferase"/>
</dbReference>
<evidence type="ECO:0000313" key="2">
    <source>
        <dbReference type="EMBL" id="SUZ32084.1"/>
    </source>
</evidence>
<keyword evidence="3" id="KW-1185">Reference proteome</keyword>
<dbReference type="GO" id="GO:0004792">
    <property type="term" value="F:thiosulfate-cyanide sulfurtransferase activity"/>
    <property type="evidence" value="ECO:0007669"/>
    <property type="project" value="UniProtKB-EC"/>
</dbReference>
<evidence type="ECO:0000313" key="3">
    <source>
        <dbReference type="Proteomes" id="UP000272908"/>
    </source>
</evidence>
<gene>
    <name evidence="2" type="primary">glpE</name>
    <name evidence="2" type="ORF">ROE7235_01836</name>
</gene>
<evidence type="ECO:0000259" key="1">
    <source>
        <dbReference type="PROSITE" id="PS50206"/>
    </source>
</evidence>
<dbReference type="SMART" id="SM00450">
    <property type="entry name" value="RHOD"/>
    <property type="match status" value="1"/>
</dbReference>
<dbReference type="OrthoDB" id="9807812at2"/>
<dbReference type="Gene3D" id="3.40.250.10">
    <property type="entry name" value="Rhodanese-like domain"/>
    <property type="match status" value="1"/>
</dbReference>
<dbReference type="PANTHER" id="PTHR43031:SF1">
    <property type="entry name" value="PYRIDINE NUCLEOTIDE-DISULPHIDE OXIDOREDUCTASE"/>
    <property type="match status" value="1"/>
</dbReference>
<dbReference type="RefSeq" id="WP_121094925.1">
    <property type="nucleotide sequence ID" value="NZ_UIHC01000015.1"/>
</dbReference>
<dbReference type="InterPro" id="IPR001763">
    <property type="entry name" value="Rhodanese-like_dom"/>
</dbReference>
<dbReference type="Proteomes" id="UP000272908">
    <property type="component" value="Unassembled WGS sequence"/>
</dbReference>
<dbReference type="Pfam" id="PF00581">
    <property type="entry name" value="Rhodanese"/>
    <property type="match status" value="1"/>
</dbReference>
<proteinExistence type="predicted"/>
<feature type="domain" description="Rhodanese" evidence="1">
    <location>
        <begin position="23"/>
        <end position="119"/>
    </location>
</feature>
<organism evidence="2 3">
    <name type="scientific">Roseinatronobacter ekhonensis</name>
    <dbReference type="NCBI Taxonomy" id="254356"/>
    <lineage>
        <taxon>Bacteria</taxon>
        <taxon>Pseudomonadati</taxon>
        <taxon>Pseudomonadota</taxon>
        <taxon>Alphaproteobacteria</taxon>
        <taxon>Rhodobacterales</taxon>
        <taxon>Paracoccaceae</taxon>
        <taxon>Roseinatronobacter</taxon>
    </lineage>
</organism>
<dbReference type="AlphaFoldDB" id="A0A3B0MTB7"/>
<dbReference type="SUPFAM" id="SSF52821">
    <property type="entry name" value="Rhodanese/Cell cycle control phosphatase"/>
    <property type="match status" value="1"/>
</dbReference>